<evidence type="ECO:0000256" key="1">
    <source>
        <dbReference type="SAM" id="MobiDB-lite"/>
    </source>
</evidence>
<feature type="transmembrane region" description="Helical" evidence="2">
    <location>
        <begin position="82"/>
        <end position="99"/>
    </location>
</feature>
<accession>A0ABQ4DN13</accession>
<reference evidence="3 4" key="1">
    <citation type="submission" date="2021-01" db="EMBL/GenBank/DDBJ databases">
        <title>Whole genome shotgun sequence of Cellulomonas phragmiteti NBRC 110785.</title>
        <authorList>
            <person name="Komaki H."/>
            <person name="Tamura T."/>
        </authorList>
    </citation>
    <scope>NUCLEOTIDE SEQUENCE [LARGE SCALE GENOMIC DNA]</scope>
    <source>
        <strain evidence="3 4">NBRC 110785</strain>
    </source>
</reference>
<dbReference type="EMBL" id="BONP01000015">
    <property type="protein sequence ID" value="GIG40741.1"/>
    <property type="molecule type" value="Genomic_DNA"/>
</dbReference>
<organism evidence="3 4">
    <name type="scientific">Cellulomonas phragmiteti</name>
    <dbReference type="NCBI Taxonomy" id="478780"/>
    <lineage>
        <taxon>Bacteria</taxon>
        <taxon>Bacillati</taxon>
        <taxon>Actinomycetota</taxon>
        <taxon>Actinomycetes</taxon>
        <taxon>Micrococcales</taxon>
        <taxon>Cellulomonadaceae</taxon>
        <taxon>Cellulomonas</taxon>
    </lineage>
</organism>
<keyword evidence="2" id="KW-1133">Transmembrane helix</keyword>
<dbReference type="Proteomes" id="UP000614741">
    <property type="component" value="Unassembled WGS sequence"/>
</dbReference>
<gene>
    <name evidence="3" type="ORF">Cph01nite_25030</name>
</gene>
<evidence type="ECO:0008006" key="5">
    <source>
        <dbReference type="Google" id="ProtNLM"/>
    </source>
</evidence>
<comment type="caution">
    <text evidence="3">The sequence shown here is derived from an EMBL/GenBank/DDBJ whole genome shotgun (WGS) entry which is preliminary data.</text>
</comment>
<name>A0ABQ4DN13_9CELL</name>
<feature type="transmembrane region" description="Helical" evidence="2">
    <location>
        <begin position="141"/>
        <end position="160"/>
    </location>
</feature>
<protein>
    <recommendedName>
        <fullName evidence="5">DUF3592 domain-containing protein</fullName>
    </recommendedName>
</protein>
<evidence type="ECO:0000256" key="2">
    <source>
        <dbReference type="SAM" id="Phobius"/>
    </source>
</evidence>
<feature type="transmembrane region" description="Helical" evidence="2">
    <location>
        <begin position="48"/>
        <end position="70"/>
    </location>
</feature>
<sequence length="353" mass="37791">MLKGSNPLPSAGTSRRGLRHNARMHPAEPGTSGTRPAARARRGAALRWWAGSLLTFLGLLAVLTQVPRVWGVEWFADHAGELASAIGPGWVAGTWYLWLRTRRVDAEPALPDPSRPVVAAPLAGRPDEAVRRARRRGRWGAVRQVAAVAVLPLLVVGALAEQRDAARDTQVLRTAPVRPAVVADVVRHPLDGSLVRLVVTVDGRDVRVDARFPGDDELRAGDPLDVVVDPQDPGRVLATAGLATWGRAWWQVGLLWLLFALVLVPAAWLRLPRPAAVRAALGARTATPAQVEAVHGATTLLQADGRWWTFAGQQPAAASVILLGAVRDGSWVVLDDGRTRLPSAPLRSADLGP</sequence>
<evidence type="ECO:0000313" key="3">
    <source>
        <dbReference type="EMBL" id="GIG40741.1"/>
    </source>
</evidence>
<keyword evidence="2" id="KW-0812">Transmembrane</keyword>
<feature type="region of interest" description="Disordered" evidence="1">
    <location>
        <begin position="1"/>
        <end position="38"/>
    </location>
</feature>
<proteinExistence type="predicted"/>
<evidence type="ECO:0000313" key="4">
    <source>
        <dbReference type="Proteomes" id="UP000614741"/>
    </source>
</evidence>
<keyword evidence="4" id="KW-1185">Reference proteome</keyword>
<feature type="transmembrane region" description="Helical" evidence="2">
    <location>
        <begin position="248"/>
        <end position="269"/>
    </location>
</feature>
<keyword evidence="2" id="KW-0472">Membrane</keyword>